<evidence type="ECO:0000313" key="1">
    <source>
        <dbReference type="EMBL" id="RJF73622.1"/>
    </source>
</evidence>
<dbReference type="AlphaFoldDB" id="A0A418VC90"/>
<dbReference type="Proteomes" id="UP000286287">
    <property type="component" value="Unassembled WGS sequence"/>
</dbReference>
<dbReference type="RefSeq" id="WP_119766383.1">
    <property type="nucleotide sequence ID" value="NZ_QYUJ01000014.1"/>
</dbReference>
<keyword evidence="2" id="KW-1185">Reference proteome</keyword>
<name>A0A418VC90_9DEIO</name>
<accession>A0A418VC90</accession>
<protein>
    <submittedName>
        <fullName evidence="1">Uncharacterized protein</fullName>
    </submittedName>
</protein>
<organism evidence="1 2">
    <name type="scientific">Deinococcus cavernae</name>
    <dbReference type="NCBI Taxonomy" id="2320857"/>
    <lineage>
        <taxon>Bacteria</taxon>
        <taxon>Thermotogati</taxon>
        <taxon>Deinococcota</taxon>
        <taxon>Deinococci</taxon>
        <taxon>Deinococcales</taxon>
        <taxon>Deinococcaceae</taxon>
        <taxon>Deinococcus</taxon>
    </lineage>
</organism>
<dbReference type="EMBL" id="QYUJ01000014">
    <property type="protein sequence ID" value="RJF73622.1"/>
    <property type="molecule type" value="Genomic_DNA"/>
</dbReference>
<reference evidence="1 2" key="1">
    <citation type="submission" date="2018-09" db="EMBL/GenBank/DDBJ databases">
        <authorList>
            <person name="Zhu H."/>
        </authorList>
    </citation>
    <scope>NUCLEOTIDE SEQUENCE [LARGE SCALE GENOMIC DNA]</scope>
    <source>
        <strain evidence="1 2">K2S05-167</strain>
    </source>
</reference>
<sequence>MRNVLFRQLAKKGKLGKLLVMAPIALEVANLMRQTQKAKQGKYAKARKRDKAFDFALDQANRLIGKKKPAKRRWF</sequence>
<evidence type="ECO:0000313" key="2">
    <source>
        <dbReference type="Proteomes" id="UP000286287"/>
    </source>
</evidence>
<proteinExistence type="predicted"/>
<gene>
    <name evidence="1" type="ORF">D3875_08655</name>
</gene>
<comment type="caution">
    <text evidence="1">The sequence shown here is derived from an EMBL/GenBank/DDBJ whole genome shotgun (WGS) entry which is preliminary data.</text>
</comment>
<dbReference type="OrthoDB" id="74166at2"/>